<proteinExistence type="predicted"/>
<gene>
    <name evidence="1" type="ORF">PECAL_6P17110</name>
</gene>
<dbReference type="Proteomes" id="UP000789595">
    <property type="component" value="Unassembled WGS sequence"/>
</dbReference>
<organism evidence="1 2">
    <name type="scientific">Pelagomonas calceolata</name>
    <dbReference type="NCBI Taxonomy" id="35677"/>
    <lineage>
        <taxon>Eukaryota</taxon>
        <taxon>Sar</taxon>
        <taxon>Stramenopiles</taxon>
        <taxon>Ochrophyta</taxon>
        <taxon>Pelagophyceae</taxon>
        <taxon>Pelagomonadales</taxon>
        <taxon>Pelagomonadaceae</taxon>
        <taxon>Pelagomonas</taxon>
    </lineage>
</organism>
<name>A0A8J2T303_9STRA</name>
<sequence length="34" mass="4183">MSQRAVFREAMRVSSRRRRCKSEDLQSFTYRSTR</sequence>
<dbReference type="AlphaFoldDB" id="A0A8J2T303"/>
<reference evidence="1" key="1">
    <citation type="submission" date="2021-11" db="EMBL/GenBank/DDBJ databases">
        <authorList>
            <consortium name="Genoscope - CEA"/>
            <person name="William W."/>
        </authorList>
    </citation>
    <scope>NUCLEOTIDE SEQUENCE</scope>
</reference>
<comment type="caution">
    <text evidence="1">The sequence shown here is derived from an EMBL/GenBank/DDBJ whole genome shotgun (WGS) entry which is preliminary data.</text>
</comment>
<protein>
    <submittedName>
        <fullName evidence="1">Uncharacterized protein</fullName>
    </submittedName>
</protein>
<evidence type="ECO:0000313" key="2">
    <source>
        <dbReference type="Proteomes" id="UP000789595"/>
    </source>
</evidence>
<accession>A0A8J2T303</accession>
<dbReference type="EMBL" id="CAKKNE010000006">
    <property type="protein sequence ID" value="CAH0380074.1"/>
    <property type="molecule type" value="Genomic_DNA"/>
</dbReference>
<keyword evidence="2" id="KW-1185">Reference proteome</keyword>
<evidence type="ECO:0000313" key="1">
    <source>
        <dbReference type="EMBL" id="CAH0380074.1"/>
    </source>
</evidence>